<protein>
    <recommendedName>
        <fullName evidence="7">Acetyl-CoA synthetase-like protein</fullName>
    </recommendedName>
</protein>
<dbReference type="Pfam" id="PF23562">
    <property type="entry name" value="AMP-binding_C_3"/>
    <property type="match status" value="1"/>
</dbReference>
<dbReference type="InterPro" id="IPR013120">
    <property type="entry name" value="FAR_NAD-bd"/>
</dbReference>
<proteinExistence type="predicted"/>
<dbReference type="EMBL" id="JBAHYK010000116">
    <property type="protein sequence ID" value="KAL0578157.1"/>
    <property type="molecule type" value="Genomic_DNA"/>
</dbReference>
<feature type="domain" description="Thioester reductase (TE)" evidence="4">
    <location>
        <begin position="606"/>
        <end position="840"/>
    </location>
</feature>
<dbReference type="Gene3D" id="3.40.50.12780">
    <property type="entry name" value="N-terminal domain of ligase-like"/>
    <property type="match status" value="1"/>
</dbReference>
<dbReference type="Pfam" id="PF07993">
    <property type="entry name" value="NAD_binding_4"/>
    <property type="match status" value="1"/>
</dbReference>
<keyword evidence="2" id="KW-0597">Phosphoprotein</keyword>
<dbReference type="InterPro" id="IPR051414">
    <property type="entry name" value="Adenylate-forming_Reductase"/>
</dbReference>
<sequence length="976" mass="106852">MRAGYVPFPISVRNSDKAVAHLLKTTDAHHVLVSQDPGMQNLFSAALKLLNGHDVKKAPMPSFSELYAEPHSDLLPLPRVDQSTRAMVLHSSGSTAFPKPIPFTYRTLKESGFLPYYGEVDMCGAFLSAHAIPMFHLMGAVQIAWTVYTGVVMSVFRPGWPPLIPTPDKVFSAASATGCNLMFCVPAFLENWSKDPQKVAALSKYKNIVFAGGPLQPAIGNMLVSEGVNIVPLYGQTETATVTLFLPKAPPPEGFEYWRFSPHCTPIFKPYDEKDGVFRLIFKETPSHQPAILNTTIDGTPALDTNDLVTRHPTNPELWRVYGRGDDQIMHSSGEKTNPVPLGKRSSVSIWTVAEDFSEEDIINKDPKVANSIMFGRSRFHAGIIVTPTPEETFSPDDLEKVAHFRNEIWPSIEKANDFAPQHSRIFKEMIIVANPAKPFEFTPKGTPRRQAVLDAYTDEIEAAYASVKTSSQTQLVPPLEWDSESGLEFVKKAVGKVLNAGIPENEDIFQHGCDSLQATWIRNTILHALRASSSINTRELPHNFVYENPSIKSLAEFLVKAAKGSHARSLEDQTAAMQKLVKDVSGGFSKTSAKPATSGSEVVLLTGSTGAFGSYILSSLLRSNAVSRVYAVGRKTPTDIASRQRGALVARGLEASLIDSSKLVLLEGILTDENLGLKADVYQEIQETVTSIIHNAWTVNFNVTLSTLEPLVYGTRKLVDLALTSKALPSFIFVSSAGVIRNVPVGEESYVSDPKVAAGWGYAESKWCAETLLQKVGDETPLKPIVVRCGQLSGARGKPEHIGFWNTDEWFPTLVKCSNKIGLLPELPGNVSWIPIDAAGQVVVDLGALHAESSGTEFVNLAHSHPVPASKILSHLKDALSLKTVPYDGWFKALESSIEGDSTSEIDQHVVARLLEFFRSMQIGISRSGSEAFGFPTIVTGKREKLLKSSETESPLDEKDVSAWVRNWRVQGMFS</sequence>
<dbReference type="InterPro" id="IPR036736">
    <property type="entry name" value="ACP-like_sf"/>
</dbReference>
<dbReference type="SUPFAM" id="SSF51735">
    <property type="entry name" value="NAD(P)-binding Rossmann-fold domains"/>
    <property type="match status" value="1"/>
</dbReference>
<dbReference type="SUPFAM" id="SSF56801">
    <property type="entry name" value="Acetyl-CoA synthetase-like"/>
    <property type="match status" value="1"/>
</dbReference>
<dbReference type="InterPro" id="IPR000873">
    <property type="entry name" value="AMP-dep_synth/lig_dom"/>
</dbReference>
<evidence type="ECO:0000256" key="1">
    <source>
        <dbReference type="ARBA" id="ARBA00022450"/>
    </source>
</evidence>
<keyword evidence="6" id="KW-1185">Reference proteome</keyword>
<dbReference type="Pfam" id="PF00501">
    <property type="entry name" value="AMP-binding"/>
    <property type="match status" value="1"/>
</dbReference>
<keyword evidence="1" id="KW-0596">Phosphopantetheine</keyword>
<accession>A0ABR3FS84</accession>
<evidence type="ECO:0000259" key="4">
    <source>
        <dbReference type="Pfam" id="PF07993"/>
    </source>
</evidence>
<gene>
    <name evidence="5" type="ORF">V5O48_003823</name>
</gene>
<dbReference type="InterPro" id="IPR042099">
    <property type="entry name" value="ANL_N_sf"/>
</dbReference>
<dbReference type="InterPro" id="IPR036291">
    <property type="entry name" value="NAD(P)-bd_dom_sf"/>
</dbReference>
<reference evidence="5 6" key="1">
    <citation type="submission" date="2024-02" db="EMBL/GenBank/DDBJ databases">
        <title>A draft genome for the cacao thread blight pathogen Marasmius crinis-equi.</title>
        <authorList>
            <person name="Cohen S.P."/>
            <person name="Baruah I.K."/>
            <person name="Amoako-Attah I."/>
            <person name="Bukari Y."/>
            <person name="Meinhardt L.W."/>
            <person name="Bailey B.A."/>
        </authorList>
    </citation>
    <scope>NUCLEOTIDE SEQUENCE [LARGE SCALE GENOMIC DNA]</scope>
    <source>
        <strain evidence="5 6">GH-76</strain>
    </source>
</reference>
<dbReference type="PANTHER" id="PTHR43439:SF2">
    <property type="entry name" value="ENZYME, PUTATIVE (JCVI)-RELATED"/>
    <property type="match status" value="1"/>
</dbReference>
<evidence type="ECO:0000259" key="3">
    <source>
        <dbReference type="Pfam" id="PF00501"/>
    </source>
</evidence>
<organism evidence="5 6">
    <name type="scientific">Marasmius crinis-equi</name>
    <dbReference type="NCBI Taxonomy" id="585013"/>
    <lineage>
        <taxon>Eukaryota</taxon>
        <taxon>Fungi</taxon>
        <taxon>Dikarya</taxon>
        <taxon>Basidiomycota</taxon>
        <taxon>Agaricomycotina</taxon>
        <taxon>Agaricomycetes</taxon>
        <taxon>Agaricomycetidae</taxon>
        <taxon>Agaricales</taxon>
        <taxon>Marasmiineae</taxon>
        <taxon>Marasmiaceae</taxon>
        <taxon>Marasmius</taxon>
    </lineage>
</organism>
<evidence type="ECO:0000313" key="6">
    <source>
        <dbReference type="Proteomes" id="UP001465976"/>
    </source>
</evidence>
<evidence type="ECO:0000256" key="2">
    <source>
        <dbReference type="ARBA" id="ARBA00022553"/>
    </source>
</evidence>
<name>A0ABR3FS84_9AGAR</name>
<comment type="caution">
    <text evidence="5">The sequence shown here is derived from an EMBL/GenBank/DDBJ whole genome shotgun (WGS) entry which is preliminary data.</text>
</comment>
<evidence type="ECO:0008006" key="7">
    <source>
        <dbReference type="Google" id="ProtNLM"/>
    </source>
</evidence>
<dbReference type="Gene3D" id="1.10.1200.10">
    <property type="entry name" value="ACP-like"/>
    <property type="match status" value="1"/>
</dbReference>
<dbReference type="PANTHER" id="PTHR43439">
    <property type="entry name" value="PHENYLACETATE-COENZYME A LIGASE"/>
    <property type="match status" value="1"/>
</dbReference>
<feature type="domain" description="AMP-dependent synthetase/ligase" evidence="3">
    <location>
        <begin position="1"/>
        <end position="251"/>
    </location>
</feature>
<dbReference type="Gene3D" id="3.40.50.720">
    <property type="entry name" value="NAD(P)-binding Rossmann-like Domain"/>
    <property type="match status" value="1"/>
</dbReference>
<evidence type="ECO:0000313" key="5">
    <source>
        <dbReference type="EMBL" id="KAL0578157.1"/>
    </source>
</evidence>
<dbReference type="Proteomes" id="UP001465976">
    <property type="component" value="Unassembled WGS sequence"/>
</dbReference>